<evidence type="ECO:0000313" key="1">
    <source>
        <dbReference type="EMBL" id="EEG34544.1"/>
    </source>
</evidence>
<dbReference type="PANTHER" id="PTHR30289">
    <property type="entry name" value="UNCHARACTERIZED PROTEIN YBCL-RELATED"/>
    <property type="match status" value="1"/>
</dbReference>
<dbReference type="CDD" id="cd00865">
    <property type="entry name" value="PEBP_bact_arch"/>
    <property type="match status" value="1"/>
</dbReference>
<dbReference type="NCBIfam" id="TIGR00481">
    <property type="entry name" value="YbhB/YbcL family Raf kinase inhibitor-like protein"/>
    <property type="match status" value="1"/>
</dbReference>
<dbReference type="PANTHER" id="PTHR30289:SF1">
    <property type="entry name" value="PEBP (PHOSPHATIDYLETHANOLAMINE-BINDING PROTEIN) FAMILY PROTEIN"/>
    <property type="match status" value="1"/>
</dbReference>
<dbReference type="Gene3D" id="3.90.280.10">
    <property type="entry name" value="PEBP-like"/>
    <property type="match status" value="1"/>
</dbReference>
<gene>
    <name evidence="1" type="ORF">NEIFLAOT_00160</name>
</gene>
<proteinExistence type="predicted"/>
<dbReference type="Proteomes" id="UP000004457">
    <property type="component" value="Unassembled WGS sequence"/>
</dbReference>
<keyword evidence="2" id="KW-1185">Reference proteome</keyword>
<dbReference type="SUPFAM" id="SSF49777">
    <property type="entry name" value="PEBP-like"/>
    <property type="match status" value="1"/>
</dbReference>
<comment type="caution">
    <text evidence="1">The sequence shown here is derived from an EMBL/GenBank/DDBJ whole genome shotgun (WGS) entry which is preliminary data.</text>
</comment>
<accession>C0EJS1</accession>
<dbReference type="EMBL" id="ACEN01000005">
    <property type="protein sequence ID" value="EEG34544.1"/>
    <property type="molecule type" value="Genomic_DNA"/>
</dbReference>
<protein>
    <submittedName>
        <fullName evidence="1">Raf-like protein</fullName>
    </submittedName>
</protein>
<dbReference type="InterPro" id="IPR008914">
    <property type="entry name" value="PEBP"/>
</dbReference>
<dbReference type="InterPro" id="IPR036610">
    <property type="entry name" value="PEBP-like_sf"/>
</dbReference>
<dbReference type="AlphaFoldDB" id="C0EJS1"/>
<evidence type="ECO:0000313" key="2">
    <source>
        <dbReference type="Proteomes" id="UP000004457"/>
    </source>
</evidence>
<name>C0EJS1_NEIFL</name>
<dbReference type="InterPro" id="IPR005247">
    <property type="entry name" value="YbhB_YbcL/LppC-like"/>
</dbReference>
<dbReference type="eggNOG" id="COG1881">
    <property type="taxonomic scope" value="Bacteria"/>
</dbReference>
<reference evidence="1 2" key="1">
    <citation type="submission" date="2009-01" db="EMBL/GenBank/DDBJ databases">
        <authorList>
            <person name="Fulton L."/>
            <person name="Clifton S."/>
            <person name="Chinwalla A.T."/>
            <person name="Mitreva M."/>
            <person name="Sodergren E."/>
            <person name="Weinstock G."/>
            <person name="Clifton S."/>
            <person name="Dooling D.J."/>
            <person name="Fulton B."/>
            <person name="Minx P."/>
            <person name="Pepin K.H."/>
            <person name="Johnson M."/>
            <person name="Bhonagiri V."/>
            <person name="Nash W.E."/>
            <person name="Mardis E.R."/>
            <person name="Wilson R.K."/>
        </authorList>
    </citation>
    <scope>NUCLEOTIDE SEQUENCE [LARGE SCALE GENOMIC DNA]</scope>
    <source>
        <strain evidence="1 2">NRL30031/H210</strain>
    </source>
</reference>
<dbReference type="Pfam" id="PF01161">
    <property type="entry name" value="PBP"/>
    <property type="match status" value="1"/>
</dbReference>
<organism evidence="1 2">
    <name type="scientific">Neisseria flavescens NRL30031/H210</name>
    <dbReference type="NCBI Taxonomy" id="546264"/>
    <lineage>
        <taxon>Bacteria</taxon>
        <taxon>Pseudomonadati</taxon>
        <taxon>Pseudomonadota</taxon>
        <taxon>Betaproteobacteria</taxon>
        <taxon>Neisseriales</taxon>
        <taxon>Neisseriaceae</taxon>
        <taxon>Neisseria</taxon>
    </lineage>
</organism>
<sequence>MSNVFDRIVNIAGGRLKMQHWESENGSIFQTALVFVRMSQPTIGRYKMKVSSKAIVNGEFEDKYGKRGSQFSPSGMPSYSIPFEIEDAPEGTKSFAVVLEDKDAISASGFVWTHWLISDLKRTSVAENESISATDFIQGANTWASALGKFEIEEASFYGGMAPPNNRHRYELIVYALDTVLDLPRGFRFNELHFAMQGHVLDSACVVGTYDV</sequence>